<proteinExistence type="predicted"/>
<organism evidence="1 2">
    <name type="scientific">Paraburkholderia caribensis</name>
    <dbReference type="NCBI Taxonomy" id="75105"/>
    <lineage>
        <taxon>Bacteria</taxon>
        <taxon>Pseudomonadati</taxon>
        <taxon>Pseudomonadota</taxon>
        <taxon>Betaproteobacteria</taxon>
        <taxon>Burkholderiales</taxon>
        <taxon>Burkholderiaceae</taxon>
        <taxon>Paraburkholderia</taxon>
    </lineage>
</organism>
<dbReference type="Proteomes" id="UP000509548">
    <property type="component" value="Chromosome 2"/>
</dbReference>
<evidence type="ECO:0000313" key="2">
    <source>
        <dbReference type="Proteomes" id="UP000509548"/>
    </source>
</evidence>
<reference evidence="1 2" key="1">
    <citation type="journal article" date="2014" name="Genome Announc.">
        <title>Draft Genome Sequence of the Haloacid-Degrading Burkholderia caribensis Strain MBA4.</title>
        <authorList>
            <person name="Pan Y."/>
            <person name="Kong K.F."/>
            <person name="Tsang J.S."/>
        </authorList>
    </citation>
    <scope>NUCLEOTIDE SEQUENCE [LARGE SCALE GENOMIC DNA]</scope>
    <source>
        <strain evidence="1 2">852011</strain>
    </source>
</reference>
<evidence type="ECO:0000313" key="1">
    <source>
        <dbReference type="EMBL" id="QLB65588.1"/>
    </source>
</evidence>
<dbReference type="AlphaFoldDB" id="A0A9Q6S6W8"/>
<gene>
    <name evidence="1" type="ORF">A9O66_24760</name>
</gene>
<sequence>MPTADSDRLNHASGHATYSKQLDLGQLRLTKLDEGKSGIANLRFIKLWTEVSKARQGRRRMVASAAAKAGLCAYLVRQVPE</sequence>
<accession>A0A9Q6S6W8</accession>
<name>A0A9Q6S6W8_9BURK</name>
<dbReference type="EMBL" id="CP015959">
    <property type="protein sequence ID" value="QLB65588.1"/>
    <property type="molecule type" value="Genomic_DNA"/>
</dbReference>
<protein>
    <submittedName>
        <fullName evidence="1">Uncharacterized protein</fullName>
    </submittedName>
</protein>